<feature type="domain" description="Treble clef zinc finger" evidence="1">
    <location>
        <begin position="152"/>
        <end position="194"/>
    </location>
</feature>
<dbReference type="InterPro" id="IPR011335">
    <property type="entry name" value="Restrct_endonuc-II-like"/>
</dbReference>
<dbReference type="Gene3D" id="3.40.960.10">
    <property type="entry name" value="VSR Endonuclease"/>
    <property type="match status" value="1"/>
</dbReference>
<dbReference type="Proteomes" id="UP000291101">
    <property type="component" value="Unassembled WGS sequence"/>
</dbReference>
<evidence type="ECO:0000313" key="3">
    <source>
        <dbReference type="Proteomes" id="UP000291101"/>
    </source>
</evidence>
<keyword evidence="3" id="KW-1185">Reference proteome</keyword>
<dbReference type="PANTHER" id="PTHR37317:SF1">
    <property type="entry name" value="ZINC-RIBBON DOMAIN-CONTAINING PROTEIN-RELATED"/>
    <property type="match status" value="1"/>
</dbReference>
<feature type="domain" description="Treble clef zinc finger" evidence="1">
    <location>
        <begin position="65"/>
        <end position="120"/>
    </location>
</feature>
<dbReference type="EMBL" id="SDWV01000021">
    <property type="protein sequence ID" value="RYC05759.1"/>
    <property type="molecule type" value="Genomic_DNA"/>
</dbReference>
<accession>A0A4Q2SNU1</accession>
<dbReference type="PANTHER" id="PTHR37317">
    <property type="entry name" value="BLR8090 PROTEIN"/>
    <property type="match status" value="1"/>
</dbReference>
<proteinExistence type="predicted"/>
<dbReference type="InterPro" id="IPR025487">
    <property type="entry name" value="DUF4379"/>
</dbReference>
<sequence length="331" mass="36865">MGLDFAWIAPGTKTPLPWRHVTPSGEVHAWPQSGTSRVHMKAGCSICRGFRASETTSLAACKPLLAAQWHPTKNGSRTPHEVTPGSRRVVWWLCPDCNYAWPARISSRALGGNGCTRCAGQVALPGDRATLAVAQPDLYAELDVERLMLSGVDPLTVHVRSNREVPWICDGTPRHRWTMSPAARMNGCLCPECPHLGQTSRPEQTLLNLMRQRTGNAVSNAPAGEVRWLDRRGRSLPARCDIVLPALRVVVEYDGWRYHDAANRRRCDRDKTMALLNSGWRVVRVRERTASKRLVDLDIIDERLLQIQHRYGHDLAPVADAIIAWVTACDG</sequence>
<comment type="caution">
    <text evidence="2">The sequence shown here is derived from an EMBL/GenBank/DDBJ whole genome shotgun (WGS) entry which is preliminary data.</text>
</comment>
<evidence type="ECO:0000313" key="2">
    <source>
        <dbReference type="EMBL" id="RYC05759.1"/>
    </source>
</evidence>
<dbReference type="SUPFAM" id="SSF52980">
    <property type="entry name" value="Restriction endonuclease-like"/>
    <property type="match status" value="1"/>
</dbReference>
<evidence type="ECO:0000259" key="1">
    <source>
        <dbReference type="Pfam" id="PF14311"/>
    </source>
</evidence>
<protein>
    <recommendedName>
        <fullName evidence="1">Treble clef zinc finger domain-containing protein</fullName>
    </recommendedName>
</protein>
<gene>
    <name evidence="2" type="ORF">EUA94_17825</name>
</gene>
<dbReference type="AlphaFoldDB" id="A0A4Q2SNU1"/>
<name>A0A4Q2SNU1_9ACTN</name>
<organism evidence="2 3">
    <name type="scientific">Nocardioides zhouii</name>
    <dbReference type="NCBI Taxonomy" id="1168729"/>
    <lineage>
        <taxon>Bacteria</taxon>
        <taxon>Bacillati</taxon>
        <taxon>Actinomycetota</taxon>
        <taxon>Actinomycetes</taxon>
        <taxon>Propionibacteriales</taxon>
        <taxon>Nocardioidaceae</taxon>
        <taxon>Nocardioides</taxon>
    </lineage>
</organism>
<reference evidence="2 3" key="1">
    <citation type="submission" date="2019-01" db="EMBL/GenBank/DDBJ databases">
        <title>Novel species of Nocardioides.</title>
        <authorList>
            <person name="Liu Q."/>
            <person name="X Y.-H."/>
        </authorList>
    </citation>
    <scope>NUCLEOTIDE SEQUENCE [LARGE SCALE GENOMIC DNA]</scope>
    <source>
        <strain evidence="2 3">HLT2-9</strain>
    </source>
</reference>
<dbReference type="OrthoDB" id="3196679at2"/>
<dbReference type="Pfam" id="PF14311">
    <property type="entry name" value="DUF4379"/>
    <property type="match status" value="2"/>
</dbReference>